<dbReference type="EMBL" id="DWXZ01000229">
    <property type="protein sequence ID" value="HJB38547.1"/>
    <property type="molecule type" value="Genomic_DNA"/>
</dbReference>
<feature type="transmembrane region" description="Helical" evidence="8">
    <location>
        <begin position="55"/>
        <end position="82"/>
    </location>
</feature>
<evidence type="ECO:0000256" key="4">
    <source>
        <dbReference type="ARBA" id="ARBA00022475"/>
    </source>
</evidence>
<evidence type="ECO:0000256" key="7">
    <source>
        <dbReference type="ARBA" id="ARBA00023136"/>
    </source>
</evidence>
<keyword evidence="7 8" id="KW-0472">Membrane</keyword>
<dbReference type="Pfam" id="PF01235">
    <property type="entry name" value="Na_Ala_symp"/>
    <property type="match status" value="1"/>
</dbReference>
<evidence type="ECO:0000256" key="6">
    <source>
        <dbReference type="ARBA" id="ARBA00022989"/>
    </source>
</evidence>
<dbReference type="GO" id="GO:0005886">
    <property type="term" value="C:plasma membrane"/>
    <property type="evidence" value="ECO:0007669"/>
    <property type="project" value="UniProtKB-SubCell"/>
</dbReference>
<comment type="similarity">
    <text evidence="2 8">Belongs to the alanine or glycine:cation symporter (AGCS) (TC 2.A.25) family.</text>
</comment>
<dbReference type="NCBIfam" id="TIGR00835">
    <property type="entry name" value="agcS"/>
    <property type="match status" value="1"/>
</dbReference>
<comment type="caution">
    <text evidence="9">The sequence shown here is derived from an EMBL/GenBank/DDBJ whole genome shotgun (WGS) entry which is preliminary data.</text>
</comment>
<accession>A0A9D2M071</accession>
<keyword evidence="4 8" id="KW-1003">Cell membrane</keyword>
<feature type="transmembrane region" description="Helical" evidence="8">
    <location>
        <begin position="12"/>
        <end position="34"/>
    </location>
</feature>
<dbReference type="InterPro" id="IPR001463">
    <property type="entry name" value="Na/Ala_symport"/>
</dbReference>
<dbReference type="Proteomes" id="UP000824214">
    <property type="component" value="Unassembled WGS sequence"/>
</dbReference>
<feature type="transmembrane region" description="Helical" evidence="8">
    <location>
        <begin position="197"/>
        <end position="217"/>
    </location>
</feature>
<feature type="transmembrane region" description="Helical" evidence="8">
    <location>
        <begin position="88"/>
        <end position="109"/>
    </location>
</feature>
<keyword evidence="8" id="KW-0769">Symport</keyword>
<name>A0A9D2M071_9FIRM</name>
<feature type="transmembrane region" description="Helical" evidence="8">
    <location>
        <begin position="129"/>
        <end position="148"/>
    </location>
</feature>
<proteinExistence type="inferred from homology"/>
<dbReference type="PRINTS" id="PR00175">
    <property type="entry name" value="NAALASMPORT"/>
</dbReference>
<dbReference type="PANTHER" id="PTHR30330">
    <property type="entry name" value="AGSS FAMILY TRANSPORTER, SODIUM-ALANINE"/>
    <property type="match status" value="1"/>
</dbReference>
<dbReference type="PROSITE" id="PS00873">
    <property type="entry name" value="NA_ALANINE_SYMP"/>
    <property type="match status" value="1"/>
</dbReference>
<sequence>MAEALSSLLWGWHVLGGILAAGAFFTVATGFYQLRCLGRWMKAALRPPPRQGGKLSSFQALSTALAGSIGTGNIVGVAAAITVGGPGALFWMWLSALLGMMTVYAENYLSAKHPGAPGALGYIRRAGRLGGLLAGVYAVGCCLSSLAMGDMVQVGAAAAALGNLGLPVWLSAGGMALLAFWVARGGLSLAGRIAGRLVPAMTLLFFAASLGVLWVFRENLPRAVASVFSGAFSPGAGAGGAAGWLLAMRVGVTRGVFTNEAGLGSAAFAYDGVEGRSPEELGCLGIFQVFADTLLMCTVTGLCILVCRSPVLEGAALTFYAYESALGPWGGRAVSLCTALFAVATLTAWCGYGREGLFYLTGGRGKNAYALAAAAAAALGCCLPLGEVLRLGDAMNGLMALPNLAALFLLRREVAVEK</sequence>
<evidence type="ECO:0000313" key="9">
    <source>
        <dbReference type="EMBL" id="HJB38547.1"/>
    </source>
</evidence>
<reference evidence="9" key="2">
    <citation type="submission" date="2021-04" db="EMBL/GenBank/DDBJ databases">
        <authorList>
            <person name="Gilroy R."/>
        </authorList>
    </citation>
    <scope>NUCLEOTIDE SEQUENCE</scope>
    <source>
        <strain evidence="9">ChiBcolR8-3208</strain>
    </source>
</reference>
<reference evidence="9" key="1">
    <citation type="journal article" date="2021" name="PeerJ">
        <title>Extensive microbial diversity within the chicken gut microbiome revealed by metagenomics and culture.</title>
        <authorList>
            <person name="Gilroy R."/>
            <person name="Ravi A."/>
            <person name="Getino M."/>
            <person name="Pursley I."/>
            <person name="Horton D.L."/>
            <person name="Alikhan N.F."/>
            <person name="Baker D."/>
            <person name="Gharbi K."/>
            <person name="Hall N."/>
            <person name="Watson M."/>
            <person name="Adriaenssens E.M."/>
            <person name="Foster-Nyarko E."/>
            <person name="Jarju S."/>
            <person name="Secka A."/>
            <person name="Antonio M."/>
            <person name="Oren A."/>
            <person name="Chaudhuri R.R."/>
            <person name="La Ragione R."/>
            <person name="Hildebrand F."/>
            <person name="Pallen M.J."/>
        </authorList>
    </citation>
    <scope>NUCLEOTIDE SEQUENCE</scope>
    <source>
        <strain evidence="9">ChiBcolR8-3208</strain>
    </source>
</reference>
<dbReference type="Gene3D" id="1.20.1740.10">
    <property type="entry name" value="Amino acid/polyamine transporter I"/>
    <property type="match status" value="1"/>
</dbReference>
<feature type="transmembrane region" description="Helical" evidence="8">
    <location>
        <begin position="223"/>
        <end position="247"/>
    </location>
</feature>
<dbReference type="AlphaFoldDB" id="A0A9D2M071"/>
<organism evidence="9 10">
    <name type="scientific">Candidatus Acutalibacter ornithocaccae</name>
    <dbReference type="NCBI Taxonomy" id="2838416"/>
    <lineage>
        <taxon>Bacteria</taxon>
        <taxon>Bacillati</taxon>
        <taxon>Bacillota</taxon>
        <taxon>Clostridia</taxon>
        <taxon>Eubacteriales</taxon>
        <taxon>Acutalibacteraceae</taxon>
        <taxon>Acutalibacter</taxon>
    </lineage>
</organism>
<evidence type="ECO:0000256" key="3">
    <source>
        <dbReference type="ARBA" id="ARBA00022448"/>
    </source>
</evidence>
<keyword evidence="3 8" id="KW-0813">Transport</keyword>
<feature type="transmembrane region" description="Helical" evidence="8">
    <location>
        <begin position="368"/>
        <end position="386"/>
    </location>
</feature>
<gene>
    <name evidence="9" type="ORF">H9942_10865</name>
</gene>
<evidence type="ECO:0000256" key="5">
    <source>
        <dbReference type="ARBA" id="ARBA00022692"/>
    </source>
</evidence>
<dbReference type="GO" id="GO:0005283">
    <property type="term" value="F:amino acid:sodium symporter activity"/>
    <property type="evidence" value="ECO:0007669"/>
    <property type="project" value="InterPro"/>
</dbReference>
<keyword evidence="5 8" id="KW-0812">Transmembrane</keyword>
<dbReference type="PANTHER" id="PTHR30330:SF3">
    <property type="entry name" value="TRANSCRIPTIONAL REGULATOR, LRP FAMILY"/>
    <property type="match status" value="1"/>
</dbReference>
<evidence type="ECO:0000256" key="8">
    <source>
        <dbReference type="RuleBase" id="RU363064"/>
    </source>
</evidence>
<evidence type="ECO:0000313" key="10">
    <source>
        <dbReference type="Proteomes" id="UP000824214"/>
    </source>
</evidence>
<feature type="transmembrane region" description="Helical" evidence="8">
    <location>
        <begin position="168"/>
        <end position="190"/>
    </location>
</feature>
<feature type="transmembrane region" description="Helical" evidence="8">
    <location>
        <begin position="333"/>
        <end position="352"/>
    </location>
</feature>
<evidence type="ECO:0000256" key="1">
    <source>
        <dbReference type="ARBA" id="ARBA00004651"/>
    </source>
</evidence>
<evidence type="ECO:0000256" key="2">
    <source>
        <dbReference type="ARBA" id="ARBA00009261"/>
    </source>
</evidence>
<comment type="subcellular location">
    <subcellularLocation>
        <location evidence="1 8">Cell membrane</location>
        <topology evidence="1 8">Multi-pass membrane protein</topology>
    </subcellularLocation>
</comment>
<keyword evidence="6 8" id="KW-1133">Transmembrane helix</keyword>
<protein>
    <submittedName>
        <fullName evidence="9">Amino acid carrier protein</fullName>
    </submittedName>
</protein>